<feature type="region of interest" description="Disordered" evidence="1">
    <location>
        <begin position="218"/>
        <end position="238"/>
    </location>
</feature>
<proteinExistence type="predicted"/>
<dbReference type="Gene3D" id="1.10.1660.10">
    <property type="match status" value="1"/>
</dbReference>
<evidence type="ECO:0000313" key="4">
    <source>
        <dbReference type="Proteomes" id="UP001501231"/>
    </source>
</evidence>
<accession>A0ABN3IKE4</accession>
<evidence type="ECO:0000256" key="1">
    <source>
        <dbReference type="SAM" id="MobiDB-lite"/>
    </source>
</evidence>
<feature type="compositionally biased region" description="Basic and acidic residues" evidence="1">
    <location>
        <begin position="136"/>
        <end position="146"/>
    </location>
</feature>
<feature type="domain" description="HTH merR-type" evidence="2">
    <location>
        <begin position="57"/>
        <end position="109"/>
    </location>
</feature>
<comment type="caution">
    <text evidence="3">The sequence shown here is derived from an EMBL/GenBank/DDBJ whole genome shotgun (WGS) entry which is preliminary data.</text>
</comment>
<name>A0ABN3IKE4_9ACTN</name>
<dbReference type="Proteomes" id="UP001501231">
    <property type="component" value="Unassembled WGS sequence"/>
</dbReference>
<reference evidence="3 4" key="1">
    <citation type="journal article" date="2019" name="Int. J. Syst. Evol. Microbiol.">
        <title>The Global Catalogue of Microorganisms (GCM) 10K type strain sequencing project: providing services to taxonomists for standard genome sequencing and annotation.</title>
        <authorList>
            <consortium name="The Broad Institute Genomics Platform"/>
            <consortium name="The Broad Institute Genome Sequencing Center for Infectious Disease"/>
            <person name="Wu L."/>
            <person name="Ma J."/>
        </authorList>
    </citation>
    <scope>NUCLEOTIDE SEQUENCE [LARGE SCALE GENOMIC DNA]</scope>
    <source>
        <strain evidence="3 4">JCM 3325</strain>
    </source>
</reference>
<dbReference type="RefSeq" id="WP_344587501.1">
    <property type="nucleotide sequence ID" value="NZ_BAAARW010000004.1"/>
</dbReference>
<keyword evidence="4" id="KW-1185">Reference proteome</keyword>
<evidence type="ECO:0000259" key="2">
    <source>
        <dbReference type="Pfam" id="PF13411"/>
    </source>
</evidence>
<evidence type="ECO:0000313" key="3">
    <source>
        <dbReference type="EMBL" id="GAA2405789.1"/>
    </source>
</evidence>
<dbReference type="SUPFAM" id="SSF46955">
    <property type="entry name" value="Putative DNA-binding domain"/>
    <property type="match status" value="1"/>
</dbReference>
<gene>
    <name evidence="3" type="ORF">GCM10010191_12100</name>
</gene>
<organism evidence="3 4">
    <name type="scientific">Actinomadura vinacea</name>
    <dbReference type="NCBI Taxonomy" id="115336"/>
    <lineage>
        <taxon>Bacteria</taxon>
        <taxon>Bacillati</taxon>
        <taxon>Actinomycetota</taxon>
        <taxon>Actinomycetes</taxon>
        <taxon>Streptosporangiales</taxon>
        <taxon>Thermomonosporaceae</taxon>
        <taxon>Actinomadura</taxon>
    </lineage>
</organism>
<dbReference type="Pfam" id="PF13411">
    <property type="entry name" value="MerR_1"/>
    <property type="match status" value="1"/>
</dbReference>
<protein>
    <recommendedName>
        <fullName evidence="2">HTH merR-type domain-containing protein</fullName>
    </recommendedName>
</protein>
<sequence length="238" mass="25627">MESTWTITELAERAGEALAGDGSVQFDGQFDGQFEGQSKGQFKGRVNGRVRDVPNERLIRWYTTIGLVDPPLGRRGRTALYGTRHLLQVVAVKRRQAAGRSIAEIQIELAGATDGHLREIAQIPSADQDGLSPEPVPERGREDRARPRFWTTPPATPNGPVAPASSGTSASLVQGIRLAPGLTLVLDALAQPALNGEDLAAIETAARPLLDELRRRGLLEQHAAQPDNRPADPSGRSQ</sequence>
<dbReference type="InterPro" id="IPR000551">
    <property type="entry name" value="MerR-type_HTH_dom"/>
</dbReference>
<dbReference type="InterPro" id="IPR009061">
    <property type="entry name" value="DNA-bd_dom_put_sf"/>
</dbReference>
<dbReference type="EMBL" id="BAAARW010000004">
    <property type="protein sequence ID" value="GAA2405789.1"/>
    <property type="molecule type" value="Genomic_DNA"/>
</dbReference>
<feature type="region of interest" description="Disordered" evidence="1">
    <location>
        <begin position="124"/>
        <end position="168"/>
    </location>
</feature>